<sequence>MPCKSKATIMSDSYKKNDWLPSLVPSPGLNHPTSPKPESRSKVGFDNFMLPDFPNVKPQANLSIDPYGSEDVDFEDPIGRLEMLKKTHNSLVFDWAINCPGIRALLHKF</sequence>
<evidence type="ECO:0000313" key="3">
    <source>
        <dbReference type="RefSeq" id="XP_040489481.1"/>
    </source>
</evidence>
<gene>
    <name evidence="3" type="primary">LOC103673591</name>
</gene>
<dbReference type="RefSeq" id="XP_040489481.1">
    <property type="nucleotide sequence ID" value="XM_040633547.1"/>
</dbReference>
<protein>
    <submittedName>
        <fullName evidence="3">IST1 homolog</fullName>
    </submittedName>
</protein>
<dbReference type="Proteomes" id="UP000261680">
    <property type="component" value="Unplaced"/>
</dbReference>
<dbReference type="AlphaFoldDB" id="A0A8M1G1H8"/>
<evidence type="ECO:0000313" key="2">
    <source>
        <dbReference type="Proteomes" id="UP000261680"/>
    </source>
</evidence>
<reference evidence="3" key="1">
    <citation type="submission" date="2025-08" db="UniProtKB">
        <authorList>
            <consortium name="RefSeq"/>
        </authorList>
    </citation>
    <scope>IDENTIFICATION</scope>
    <source>
        <tissue evidence="3">Whole blood</tissue>
    </source>
</reference>
<proteinExistence type="predicted"/>
<accession>A0A8M1G1H8</accession>
<name>A0A8M1G1H8_URSMA</name>
<dbReference type="KEGG" id="umr:103673591"/>
<organism evidence="2 3">
    <name type="scientific">Ursus maritimus</name>
    <name type="common">Polar bear</name>
    <name type="synonym">Thalarctos maritimus</name>
    <dbReference type="NCBI Taxonomy" id="29073"/>
    <lineage>
        <taxon>Eukaryota</taxon>
        <taxon>Metazoa</taxon>
        <taxon>Chordata</taxon>
        <taxon>Craniata</taxon>
        <taxon>Vertebrata</taxon>
        <taxon>Euteleostomi</taxon>
        <taxon>Mammalia</taxon>
        <taxon>Eutheria</taxon>
        <taxon>Laurasiatheria</taxon>
        <taxon>Carnivora</taxon>
        <taxon>Caniformia</taxon>
        <taxon>Ursidae</taxon>
        <taxon>Ursus</taxon>
    </lineage>
</organism>
<feature type="region of interest" description="Disordered" evidence="1">
    <location>
        <begin position="17"/>
        <end position="42"/>
    </location>
</feature>
<keyword evidence="2" id="KW-1185">Reference proteome</keyword>
<evidence type="ECO:0000256" key="1">
    <source>
        <dbReference type="SAM" id="MobiDB-lite"/>
    </source>
</evidence>
<dbReference type="GeneID" id="103673591"/>